<dbReference type="InterPro" id="IPR036770">
    <property type="entry name" value="Ankyrin_rpt-contain_sf"/>
</dbReference>
<dbReference type="EMBL" id="JADGJD010000350">
    <property type="protein sequence ID" value="KAJ3051861.1"/>
    <property type="molecule type" value="Genomic_DNA"/>
</dbReference>
<proteinExistence type="predicted"/>
<dbReference type="AlphaFoldDB" id="A0AAD5SDH6"/>
<evidence type="ECO:0000313" key="2">
    <source>
        <dbReference type="Proteomes" id="UP001212841"/>
    </source>
</evidence>
<gene>
    <name evidence="1" type="ORF">HK097_007133</name>
</gene>
<accession>A0AAD5SDH6</accession>
<reference evidence="1" key="1">
    <citation type="submission" date="2020-05" db="EMBL/GenBank/DDBJ databases">
        <title>Phylogenomic resolution of chytrid fungi.</title>
        <authorList>
            <person name="Stajich J.E."/>
            <person name="Amses K."/>
            <person name="Simmons R."/>
            <person name="Seto K."/>
            <person name="Myers J."/>
            <person name="Bonds A."/>
            <person name="Quandt C.A."/>
            <person name="Barry K."/>
            <person name="Liu P."/>
            <person name="Grigoriev I."/>
            <person name="Longcore J.E."/>
            <person name="James T.Y."/>
        </authorList>
    </citation>
    <scope>NUCLEOTIDE SEQUENCE</scope>
    <source>
        <strain evidence="1">JEL0318</strain>
    </source>
</reference>
<protein>
    <submittedName>
        <fullName evidence="1">Uncharacterized protein</fullName>
    </submittedName>
</protein>
<sequence>MTSTPTQSIKMNLPIEVITHIALHFTPLPTISVVRQCSKQTASLITPRTLARIESRRLYRRYGADSIVKAVCAPTGTGALSEWEDRSASSPLTPATPKWGSLTSLFSNPITTEMTTPPPGIGLNSSAFPFGLTSSSSSPQITDKTKPRRRVSPTIMPHLLHFLIDLGANPTNPDGPALRGAIESGSLDCLQYLLRIGATSQYLCTEGISWAVMAGRADMVQFLLKEGGAGKCNWALWIAADDGHLDVVEALLNIGGTTWVDQEIQEARKAARDRGFGDIVRRLDRELAGRSSKNIADVVVGMTRLVLAY</sequence>
<keyword evidence="2" id="KW-1185">Reference proteome</keyword>
<dbReference type="Proteomes" id="UP001212841">
    <property type="component" value="Unassembled WGS sequence"/>
</dbReference>
<organism evidence="1 2">
    <name type="scientific">Rhizophlyctis rosea</name>
    <dbReference type="NCBI Taxonomy" id="64517"/>
    <lineage>
        <taxon>Eukaryota</taxon>
        <taxon>Fungi</taxon>
        <taxon>Fungi incertae sedis</taxon>
        <taxon>Chytridiomycota</taxon>
        <taxon>Chytridiomycota incertae sedis</taxon>
        <taxon>Chytridiomycetes</taxon>
        <taxon>Rhizophlyctidales</taxon>
        <taxon>Rhizophlyctidaceae</taxon>
        <taxon>Rhizophlyctis</taxon>
    </lineage>
</organism>
<dbReference type="SUPFAM" id="SSF48403">
    <property type="entry name" value="Ankyrin repeat"/>
    <property type="match status" value="1"/>
</dbReference>
<comment type="caution">
    <text evidence="1">The sequence shown here is derived from an EMBL/GenBank/DDBJ whole genome shotgun (WGS) entry which is preliminary data.</text>
</comment>
<name>A0AAD5SDH6_9FUNG</name>
<dbReference type="Pfam" id="PF12796">
    <property type="entry name" value="Ank_2"/>
    <property type="match status" value="1"/>
</dbReference>
<dbReference type="InterPro" id="IPR002110">
    <property type="entry name" value="Ankyrin_rpt"/>
</dbReference>
<dbReference type="Gene3D" id="1.25.40.20">
    <property type="entry name" value="Ankyrin repeat-containing domain"/>
    <property type="match status" value="1"/>
</dbReference>
<evidence type="ECO:0000313" key="1">
    <source>
        <dbReference type="EMBL" id="KAJ3051861.1"/>
    </source>
</evidence>